<protein>
    <recommendedName>
        <fullName evidence="3">Cof-type HAD-IIB family hydrolase</fullName>
    </recommendedName>
</protein>
<proteinExistence type="predicted"/>
<dbReference type="Pfam" id="PF08282">
    <property type="entry name" value="Hydrolase_3"/>
    <property type="match status" value="1"/>
</dbReference>
<dbReference type="SUPFAM" id="SSF56784">
    <property type="entry name" value="HAD-like"/>
    <property type="match status" value="1"/>
</dbReference>
<dbReference type="PROSITE" id="PS01229">
    <property type="entry name" value="COF_2"/>
    <property type="match status" value="1"/>
</dbReference>
<dbReference type="Proteomes" id="UP000582837">
    <property type="component" value="Unassembled WGS sequence"/>
</dbReference>
<dbReference type="GO" id="GO:0000287">
    <property type="term" value="F:magnesium ion binding"/>
    <property type="evidence" value="ECO:0007669"/>
    <property type="project" value="TreeGrafter"/>
</dbReference>
<accession>A0A841GWW3</accession>
<dbReference type="EMBL" id="JACHIA010000001">
    <property type="protein sequence ID" value="MBB6068986.1"/>
    <property type="molecule type" value="Genomic_DNA"/>
</dbReference>
<dbReference type="NCBIfam" id="TIGR01484">
    <property type="entry name" value="HAD-SF-IIB"/>
    <property type="match status" value="1"/>
</dbReference>
<dbReference type="InterPro" id="IPR023214">
    <property type="entry name" value="HAD_sf"/>
</dbReference>
<dbReference type="NCBIfam" id="TIGR00099">
    <property type="entry name" value="Cof-subfamily"/>
    <property type="match status" value="1"/>
</dbReference>
<gene>
    <name evidence="1" type="ORF">HNQ61_000597</name>
</gene>
<dbReference type="GO" id="GO:0016791">
    <property type="term" value="F:phosphatase activity"/>
    <property type="evidence" value="ECO:0007669"/>
    <property type="project" value="TreeGrafter"/>
</dbReference>
<reference evidence="1 2" key="1">
    <citation type="submission" date="2020-08" db="EMBL/GenBank/DDBJ databases">
        <title>Genomic Encyclopedia of Type Strains, Phase IV (KMG-IV): sequencing the most valuable type-strain genomes for metagenomic binning, comparative biology and taxonomic classification.</title>
        <authorList>
            <person name="Goeker M."/>
        </authorList>
    </citation>
    <scope>NUCLEOTIDE SEQUENCE [LARGE SCALE GENOMIC DNA]</scope>
    <source>
        <strain evidence="1 2">DSM 29007</strain>
    </source>
</reference>
<evidence type="ECO:0008006" key="3">
    <source>
        <dbReference type="Google" id="ProtNLM"/>
    </source>
</evidence>
<sequence length="264" mass="28042">MIELICVDVDGTLVGSSGDVLPAVWEAVERARDRGARLAICSGRPAFGLARELAARLDPEGWHVFQNGASVVHLPSGDTRSTTLPREAVERLVARARETGRALELYSDTDYTVESTGERAMRHAGLLGVPFRPRDLLSLEGGVVRAQWLLSHAEEAAVLVEPHEGLTLSPSTSPVMPDTAFISITVPGLDKATAVHAVAAEYGIALERVMMVGDGANDAGVMRVVGVPVAMGNSEPEILALSRHHVSHVDRGGLIEALDLAARL</sequence>
<dbReference type="Gene3D" id="3.40.50.1000">
    <property type="entry name" value="HAD superfamily/HAD-like"/>
    <property type="match status" value="1"/>
</dbReference>
<dbReference type="Gene3D" id="3.30.1240.10">
    <property type="match status" value="1"/>
</dbReference>
<dbReference type="PANTHER" id="PTHR10000">
    <property type="entry name" value="PHOSPHOSERINE PHOSPHATASE"/>
    <property type="match status" value="1"/>
</dbReference>
<dbReference type="InterPro" id="IPR036412">
    <property type="entry name" value="HAD-like_sf"/>
</dbReference>
<dbReference type="AlphaFoldDB" id="A0A841GWW3"/>
<dbReference type="InterPro" id="IPR000150">
    <property type="entry name" value="Cof"/>
</dbReference>
<comment type="caution">
    <text evidence="1">The sequence shown here is derived from an EMBL/GenBank/DDBJ whole genome shotgun (WGS) entry which is preliminary data.</text>
</comment>
<dbReference type="PANTHER" id="PTHR10000:SF8">
    <property type="entry name" value="HAD SUPERFAMILY HYDROLASE-LIKE, TYPE 3"/>
    <property type="match status" value="1"/>
</dbReference>
<name>A0A841GWW3_9BACT</name>
<keyword evidence="2" id="KW-1185">Reference proteome</keyword>
<organism evidence="1 2">
    <name type="scientific">Longimicrobium terrae</name>
    <dbReference type="NCBI Taxonomy" id="1639882"/>
    <lineage>
        <taxon>Bacteria</taxon>
        <taxon>Pseudomonadati</taxon>
        <taxon>Gemmatimonadota</taxon>
        <taxon>Longimicrobiia</taxon>
        <taxon>Longimicrobiales</taxon>
        <taxon>Longimicrobiaceae</taxon>
        <taxon>Longimicrobium</taxon>
    </lineage>
</organism>
<evidence type="ECO:0000313" key="1">
    <source>
        <dbReference type="EMBL" id="MBB6068986.1"/>
    </source>
</evidence>
<dbReference type="InterPro" id="IPR006379">
    <property type="entry name" value="HAD-SF_hydro_IIB"/>
</dbReference>
<dbReference type="RefSeq" id="WP_170031603.1">
    <property type="nucleotide sequence ID" value="NZ_JABDTL010000001.1"/>
</dbReference>
<evidence type="ECO:0000313" key="2">
    <source>
        <dbReference type="Proteomes" id="UP000582837"/>
    </source>
</evidence>
<dbReference type="GO" id="GO:0005829">
    <property type="term" value="C:cytosol"/>
    <property type="evidence" value="ECO:0007669"/>
    <property type="project" value="TreeGrafter"/>
</dbReference>